<dbReference type="EMBL" id="MT740307">
    <property type="protein sequence ID" value="QNR53870.1"/>
    <property type="molecule type" value="Genomic_DNA"/>
</dbReference>
<reference evidence="2 3" key="1">
    <citation type="submission" date="2020-07" db="EMBL/GenBank/DDBJ databases">
        <authorList>
            <person name="Martino G."/>
            <person name="Holtappels D."/>
            <person name="Wagemans J."/>
            <person name="Lavigne R."/>
            <person name="Turina M."/>
            <person name="Ciuffo M."/>
        </authorList>
    </citation>
    <scope>NUCLEOTIDE SEQUENCE [LARGE SCALE GENOMIC DNA]</scope>
</reference>
<feature type="domain" description="Cyanophage baseplate Pam3 plug gp18" evidence="1">
    <location>
        <begin position="9"/>
        <end position="108"/>
    </location>
</feature>
<dbReference type="InterPro" id="IPR054252">
    <property type="entry name" value="Pam3_gp18"/>
</dbReference>
<evidence type="ECO:0000259" key="1">
    <source>
        <dbReference type="Pfam" id="PF22479"/>
    </source>
</evidence>
<name>A0A7H0XFT0_9CAUD</name>
<sequence length="113" mass="13080">MATTTIIGLPLYKDPIYRYGVTLEEEAKQLTFYWNSRCKQWHMDMHNEDQTVVVQGIPLVAQYPILIDYPLEAAGLTGYFILLPVNSSQVASLNDDMSIMPQFFELFYTYITE</sequence>
<proteinExistence type="predicted"/>
<protein>
    <recommendedName>
        <fullName evidence="1">Cyanophage baseplate Pam3 plug gp18 domain-containing protein</fullName>
    </recommendedName>
</protein>
<evidence type="ECO:0000313" key="2">
    <source>
        <dbReference type="EMBL" id="QNR53870.1"/>
    </source>
</evidence>
<keyword evidence="3" id="KW-1185">Reference proteome</keyword>
<evidence type="ECO:0000313" key="3">
    <source>
        <dbReference type="Proteomes" id="UP000516415"/>
    </source>
</evidence>
<accession>A0A7H0XFT0</accession>
<gene>
    <name evidence="2" type="ORF">phiK7A1_082</name>
</gene>
<dbReference type="Proteomes" id="UP000516415">
    <property type="component" value="Segment"/>
</dbReference>
<organism evidence="2 3">
    <name type="scientific">Pseudomonas phage phiK7A1</name>
    <dbReference type="NCBI Taxonomy" id="2759194"/>
    <lineage>
        <taxon>Viruses</taxon>
        <taxon>Duplodnaviria</taxon>
        <taxon>Heunggongvirae</taxon>
        <taxon>Uroviricota</taxon>
        <taxon>Caudoviricetes</taxon>
        <taxon>Vandenendeviridae</taxon>
        <taxon>Gorskivirinae</taxon>
        <taxon>Torinovirus</taxon>
        <taxon>Torinovirus K7A1</taxon>
    </lineage>
</organism>
<dbReference type="Pfam" id="PF22479">
    <property type="entry name" value="Pam3_gp18"/>
    <property type="match status" value="1"/>
</dbReference>